<accession>A0A9W7FG57</accession>
<protein>
    <submittedName>
        <fullName evidence="6">Uncharacterized protein</fullName>
    </submittedName>
</protein>
<proteinExistence type="predicted"/>
<feature type="transmembrane region" description="Helical" evidence="5">
    <location>
        <begin position="86"/>
        <end position="103"/>
    </location>
</feature>
<keyword evidence="4 5" id="KW-0472">Membrane</keyword>
<keyword evidence="2 5" id="KW-0812">Transmembrane</keyword>
<evidence type="ECO:0000313" key="6">
    <source>
        <dbReference type="EMBL" id="GMI11453.1"/>
    </source>
</evidence>
<dbReference type="OrthoDB" id="422206at2759"/>
<evidence type="ECO:0000256" key="3">
    <source>
        <dbReference type="ARBA" id="ARBA00022989"/>
    </source>
</evidence>
<feature type="transmembrane region" description="Helical" evidence="5">
    <location>
        <begin position="45"/>
        <end position="66"/>
    </location>
</feature>
<sequence length="498" mass="53616">MAADEVRWATFVSPTALRSSKLGNDDNVEIVNTGKLKTQLYGRRWFQLGVLSFLALISDWVCFSTASSPRTFEAVYDHNAEFLIDIFLYSNVFSCFFVTDTVSKLGMEKSIKGASGLMLLGCLLRSEGYISSLFDIGDGITPYNVVVLGTVLVGFAQPFFQCTPPMLSAIWFGSKERALSTAVALNANQIGIATAFLVGGSMCHGTDAASMMNYFSLITVACAAVTATTLIGFQDKPPLPPSGSEAKKLALNEKEPPFFQSAKNFLSNKDFYPPLAAFVASITITNIVGAFIDEVMERGGILEQQSINLAGAGFELAILVGGIVIGGYVDKTKEFKRSTLVTLAITFFLLFPLGLTEHQIGQEPMLVLVSLFGLGFVAGPIQPVNAELAVEVTYPSDETAVESTQQIFGNLISALMVPLAAKAARMDFEIFPTFPGPESDLSGIIASDVRGDVCLLATVAFLTYLLYMQFDAPLLRSIDDDCDSEDDSEASTIAVVKQ</sequence>
<reference evidence="6" key="1">
    <citation type="submission" date="2022-07" db="EMBL/GenBank/DDBJ databases">
        <title>Genome analysis of Parmales, a sister group of diatoms, reveals the evolutionary specialization of diatoms from phago-mixotrophs to photoautotrophs.</title>
        <authorList>
            <person name="Ban H."/>
            <person name="Sato S."/>
            <person name="Yoshikawa S."/>
            <person name="Kazumasa Y."/>
            <person name="Nakamura Y."/>
            <person name="Ichinomiya M."/>
            <person name="Saitoh K."/>
            <person name="Sato N."/>
            <person name="Blanc-Mathieu R."/>
            <person name="Endo H."/>
            <person name="Kuwata A."/>
            <person name="Ogata H."/>
        </authorList>
    </citation>
    <scope>NUCLEOTIDE SEQUENCE</scope>
</reference>
<dbReference type="Proteomes" id="UP001165082">
    <property type="component" value="Unassembled WGS sequence"/>
</dbReference>
<feature type="transmembrane region" description="Helical" evidence="5">
    <location>
        <begin position="214"/>
        <end position="233"/>
    </location>
</feature>
<dbReference type="Gene3D" id="1.20.1250.20">
    <property type="entry name" value="MFS general substrate transporter like domains"/>
    <property type="match status" value="1"/>
</dbReference>
<keyword evidence="3 5" id="KW-1133">Transmembrane helix</keyword>
<comment type="caution">
    <text evidence="6">The sequence shown here is derived from an EMBL/GenBank/DDBJ whole genome shotgun (WGS) entry which is preliminary data.</text>
</comment>
<name>A0A9W7FG57_9STRA</name>
<evidence type="ECO:0000256" key="1">
    <source>
        <dbReference type="ARBA" id="ARBA00004141"/>
    </source>
</evidence>
<dbReference type="SUPFAM" id="SSF103473">
    <property type="entry name" value="MFS general substrate transporter"/>
    <property type="match status" value="1"/>
</dbReference>
<dbReference type="AlphaFoldDB" id="A0A9W7FG57"/>
<feature type="transmembrane region" description="Helical" evidence="5">
    <location>
        <begin position="275"/>
        <end position="295"/>
    </location>
</feature>
<evidence type="ECO:0000256" key="5">
    <source>
        <dbReference type="SAM" id="Phobius"/>
    </source>
</evidence>
<dbReference type="PANTHER" id="PTHR10924">
    <property type="entry name" value="MAJOR FACILITATOR SUPERFAMILY PROTEIN-RELATED"/>
    <property type="match status" value="1"/>
</dbReference>
<gene>
    <name evidence="6" type="ORF">TrRE_jg7288</name>
</gene>
<dbReference type="InterPro" id="IPR049680">
    <property type="entry name" value="FLVCR1-2_SLC49-like"/>
</dbReference>
<organism evidence="6 7">
    <name type="scientific">Triparma retinervis</name>
    <dbReference type="NCBI Taxonomy" id="2557542"/>
    <lineage>
        <taxon>Eukaryota</taxon>
        <taxon>Sar</taxon>
        <taxon>Stramenopiles</taxon>
        <taxon>Ochrophyta</taxon>
        <taxon>Bolidophyceae</taxon>
        <taxon>Parmales</taxon>
        <taxon>Triparmaceae</taxon>
        <taxon>Triparma</taxon>
    </lineage>
</organism>
<feature type="transmembrane region" description="Helical" evidence="5">
    <location>
        <begin position="307"/>
        <end position="329"/>
    </location>
</feature>
<feature type="transmembrane region" description="Helical" evidence="5">
    <location>
        <begin position="449"/>
        <end position="467"/>
    </location>
</feature>
<evidence type="ECO:0000256" key="4">
    <source>
        <dbReference type="ARBA" id="ARBA00023136"/>
    </source>
</evidence>
<keyword evidence="7" id="KW-1185">Reference proteome</keyword>
<evidence type="ECO:0000256" key="2">
    <source>
        <dbReference type="ARBA" id="ARBA00022692"/>
    </source>
</evidence>
<dbReference type="GO" id="GO:0022857">
    <property type="term" value="F:transmembrane transporter activity"/>
    <property type="evidence" value="ECO:0007669"/>
    <property type="project" value="InterPro"/>
</dbReference>
<dbReference type="GO" id="GO:0016020">
    <property type="term" value="C:membrane"/>
    <property type="evidence" value="ECO:0007669"/>
    <property type="project" value="UniProtKB-SubCell"/>
</dbReference>
<dbReference type="InterPro" id="IPR036259">
    <property type="entry name" value="MFS_trans_sf"/>
</dbReference>
<dbReference type="InterPro" id="IPR011701">
    <property type="entry name" value="MFS"/>
</dbReference>
<dbReference type="Pfam" id="PF07690">
    <property type="entry name" value="MFS_1"/>
    <property type="match status" value="1"/>
</dbReference>
<dbReference type="EMBL" id="BRXZ01000424">
    <property type="protein sequence ID" value="GMI11453.1"/>
    <property type="molecule type" value="Genomic_DNA"/>
</dbReference>
<evidence type="ECO:0000313" key="7">
    <source>
        <dbReference type="Proteomes" id="UP001165082"/>
    </source>
</evidence>
<feature type="transmembrane region" description="Helical" evidence="5">
    <location>
        <begin position="335"/>
        <end position="353"/>
    </location>
</feature>
<comment type="subcellular location">
    <subcellularLocation>
        <location evidence="1">Membrane</location>
        <topology evidence="1">Multi-pass membrane protein</topology>
    </subcellularLocation>
</comment>
<dbReference type="PANTHER" id="PTHR10924:SF6">
    <property type="entry name" value="SOLUTE CARRIER FAMILY 49 MEMBER A3"/>
    <property type="match status" value="1"/>
</dbReference>